<protein>
    <recommendedName>
        <fullName evidence="2">Phage head morphogenesis domain-containing protein</fullName>
    </recommendedName>
</protein>
<dbReference type="AlphaFoldDB" id="X0YE90"/>
<gene>
    <name evidence="1" type="ORF">S01H1_80155</name>
</gene>
<proteinExistence type="predicted"/>
<reference evidence="1" key="1">
    <citation type="journal article" date="2014" name="Front. Microbiol.">
        <title>High frequency of phylogenetically diverse reductive dehalogenase-homologous genes in deep subseafloor sedimentary metagenomes.</title>
        <authorList>
            <person name="Kawai M."/>
            <person name="Futagami T."/>
            <person name="Toyoda A."/>
            <person name="Takaki Y."/>
            <person name="Nishi S."/>
            <person name="Hori S."/>
            <person name="Arai W."/>
            <person name="Tsubouchi T."/>
            <person name="Morono Y."/>
            <person name="Uchiyama I."/>
            <person name="Ito T."/>
            <person name="Fujiyama A."/>
            <person name="Inagaki F."/>
            <person name="Takami H."/>
        </authorList>
    </citation>
    <scope>NUCLEOTIDE SEQUENCE</scope>
    <source>
        <strain evidence="1">Expedition CK06-06</strain>
    </source>
</reference>
<sequence length="62" mass="7086">SCRRLDGKVMALDKNFFNKGDPDEVITAGKTTYTFKNDYEDIATAPRHNKCRCTIGAYIVRR</sequence>
<name>X0YE90_9ZZZZ</name>
<dbReference type="EMBL" id="BARS01054096">
    <property type="protein sequence ID" value="GAG45562.1"/>
    <property type="molecule type" value="Genomic_DNA"/>
</dbReference>
<evidence type="ECO:0008006" key="2">
    <source>
        <dbReference type="Google" id="ProtNLM"/>
    </source>
</evidence>
<accession>X0YE90</accession>
<organism evidence="1">
    <name type="scientific">marine sediment metagenome</name>
    <dbReference type="NCBI Taxonomy" id="412755"/>
    <lineage>
        <taxon>unclassified sequences</taxon>
        <taxon>metagenomes</taxon>
        <taxon>ecological metagenomes</taxon>
    </lineage>
</organism>
<comment type="caution">
    <text evidence="1">The sequence shown here is derived from an EMBL/GenBank/DDBJ whole genome shotgun (WGS) entry which is preliminary data.</text>
</comment>
<evidence type="ECO:0000313" key="1">
    <source>
        <dbReference type="EMBL" id="GAG45562.1"/>
    </source>
</evidence>
<feature type="non-terminal residue" evidence="1">
    <location>
        <position position="1"/>
    </location>
</feature>